<accession>M5U9L4</accession>
<protein>
    <recommendedName>
        <fullName evidence="1">YcxB-like C-terminal domain-containing protein</fullName>
    </recommendedName>
</protein>
<gene>
    <name evidence="2" type="ORF">RSSM_00436</name>
</gene>
<dbReference type="RefSeq" id="WP_008673927.1">
    <property type="nucleotide sequence ID" value="NZ_ANOH01000040.1"/>
</dbReference>
<evidence type="ECO:0000313" key="3">
    <source>
        <dbReference type="Proteomes" id="UP000011885"/>
    </source>
</evidence>
<name>M5U9L4_9BACT</name>
<feature type="domain" description="YcxB-like C-terminal" evidence="1">
    <location>
        <begin position="8"/>
        <end position="66"/>
    </location>
</feature>
<comment type="caution">
    <text evidence="2">The sequence shown here is derived from an EMBL/GenBank/DDBJ whole genome shotgun (WGS) entry which is preliminary data.</text>
</comment>
<proteinExistence type="predicted"/>
<feature type="non-terminal residue" evidence="2">
    <location>
        <position position="1"/>
    </location>
</feature>
<dbReference type="OrthoDB" id="270048at2"/>
<evidence type="ECO:0000259" key="1">
    <source>
        <dbReference type="Pfam" id="PF14317"/>
    </source>
</evidence>
<dbReference type="InterPro" id="IPR025588">
    <property type="entry name" value="YcxB-like_C"/>
</dbReference>
<dbReference type="EMBL" id="ANOH01000040">
    <property type="protein sequence ID" value="EMI58127.1"/>
    <property type="molecule type" value="Genomic_DNA"/>
</dbReference>
<keyword evidence="3" id="KW-1185">Reference proteome</keyword>
<dbReference type="Proteomes" id="UP000011885">
    <property type="component" value="Unassembled WGS sequence"/>
</dbReference>
<reference evidence="2 3" key="1">
    <citation type="journal article" date="2013" name="Mar. Genomics">
        <title>Expression of sulfatases in Rhodopirellula baltica and the diversity of sulfatases in the genus Rhodopirellula.</title>
        <authorList>
            <person name="Wegner C.E."/>
            <person name="Richter-Heitmann T."/>
            <person name="Klindworth A."/>
            <person name="Klockow C."/>
            <person name="Richter M."/>
            <person name="Achstetter T."/>
            <person name="Glockner F.O."/>
            <person name="Harder J."/>
        </authorList>
    </citation>
    <scope>NUCLEOTIDE SEQUENCE [LARGE SCALE GENOMIC DNA]</scope>
    <source>
        <strain evidence="2 3">SM41</strain>
    </source>
</reference>
<dbReference type="Pfam" id="PF14317">
    <property type="entry name" value="YcxB"/>
    <property type="match status" value="1"/>
</dbReference>
<evidence type="ECO:0000313" key="2">
    <source>
        <dbReference type="EMBL" id="EMI58127.1"/>
    </source>
</evidence>
<organism evidence="2 3">
    <name type="scientific">Rhodopirellula sallentina SM41</name>
    <dbReference type="NCBI Taxonomy" id="1263870"/>
    <lineage>
        <taxon>Bacteria</taxon>
        <taxon>Pseudomonadati</taxon>
        <taxon>Planctomycetota</taxon>
        <taxon>Planctomycetia</taxon>
        <taxon>Pirellulales</taxon>
        <taxon>Pirellulaceae</taxon>
        <taxon>Rhodopirellula</taxon>
    </lineage>
</organism>
<dbReference type="AlphaFoldDB" id="M5U9L4"/>
<sequence>NAEQKIFLSEDGFRTESEIENTDVKWSAFTKSVIFDDGVLLYRGTNVVNWIPDTTLDGDNGAARLRKLVSAKLPTNQAVNRYRRQRIF</sequence>